<evidence type="ECO:0000313" key="1">
    <source>
        <dbReference type="EMBL" id="RDX71910.1"/>
    </source>
</evidence>
<gene>
    <name evidence="1" type="ORF">CR513_48681</name>
</gene>
<evidence type="ECO:0000313" key="2">
    <source>
        <dbReference type="Proteomes" id="UP000257109"/>
    </source>
</evidence>
<organism evidence="1 2">
    <name type="scientific">Mucuna pruriens</name>
    <name type="common">Velvet bean</name>
    <name type="synonym">Dolichos pruriens</name>
    <dbReference type="NCBI Taxonomy" id="157652"/>
    <lineage>
        <taxon>Eukaryota</taxon>
        <taxon>Viridiplantae</taxon>
        <taxon>Streptophyta</taxon>
        <taxon>Embryophyta</taxon>
        <taxon>Tracheophyta</taxon>
        <taxon>Spermatophyta</taxon>
        <taxon>Magnoliopsida</taxon>
        <taxon>eudicotyledons</taxon>
        <taxon>Gunneridae</taxon>
        <taxon>Pentapetalae</taxon>
        <taxon>rosids</taxon>
        <taxon>fabids</taxon>
        <taxon>Fabales</taxon>
        <taxon>Fabaceae</taxon>
        <taxon>Papilionoideae</taxon>
        <taxon>50 kb inversion clade</taxon>
        <taxon>NPAAA clade</taxon>
        <taxon>indigoferoid/millettioid clade</taxon>
        <taxon>Phaseoleae</taxon>
        <taxon>Mucuna</taxon>
    </lineage>
</organism>
<reference evidence="1" key="1">
    <citation type="submission" date="2018-05" db="EMBL/GenBank/DDBJ databases">
        <title>Draft genome of Mucuna pruriens seed.</title>
        <authorList>
            <person name="Nnadi N.E."/>
            <person name="Vos R."/>
            <person name="Hasami M.H."/>
            <person name="Devisetty U.K."/>
            <person name="Aguiy J.C."/>
        </authorList>
    </citation>
    <scope>NUCLEOTIDE SEQUENCE [LARGE SCALE GENOMIC DNA]</scope>
    <source>
        <strain evidence="1">JCA_2017</strain>
    </source>
</reference>
<feature type="non-terminal residue" evidence="1">
    <location>
        <position position="1"/>
    </location>
</feature>
<dbReference type="AlphaFoldDB" id="A0A371F0T7"/>
<accession>A0A371F0T7</accession>
<name>A0A371F0T7_MUCPR</name>
<sequence>MHVVLSSRVLLFIALTPYNDFIFLDYGFNRISFLWLGLKLTLPLFVVGGPFEGVVGFSQENWSPNRVVSRTDSSSQDDLLSSSSSGEIFPFEIWYRDNFEDDNSDDPFSWVDSDVKRVSSLYTQESSMLGTTRKICQLGPWSVVVRACRSDEPMNGRPFSDEAPFFFFYEPLVSKLGIKLPFTAFERLVLRALNKVAKVGWMSLSGRPRYKLLKPFLESFKTFKDKFFNVSQGKNDPNILADQSGNPYFPLYWTSQPVVSVTIVR</sequence>
<dbReference type="OrthoDB" id="1436780at2759"/>
<proteinExistence type="predicted"/>
<dbReference type="EMBL" id="QJKJ01011143">
    <property type="protein sequence ID" value="RDX71910.1"/>
    <property type="molecule type" value="Genomic_DNA"/>
</dbReference>
<protein>
    <submittedName>
        <fullName evidence="1">Uncharacterized protein</fullName>
    </submittedName>
</protein>
<dbReference type="Proteomes" id="UP000257109">
    <property type="component" value="Unassembled WGS sequence"/>
</dbReference>
<comment type="caution">
    <text evidence="1">The sequence shown here is derived from an EMBL/GenBank/DDBJ whole genome shotgun (WGS) entry which is preliminary data.</text>
</comment>
<keyword evidence="2" id="KW-1185">Reference proteome</keyword>